<feature type="transmembrane region" description="Helical" evidence="4">
    <location>
        <begin position="45"/>
        <end position="66"/>
    </location>
</feature>
<keyword evidence="4" id="KW-1133">Transmembrane helix</keyword>
<gene>
    <name evidence="6" type="ORF">VFPPC_00103</name>
</gene>
<evidence type="ECO:0000313" key="7">
    <source>
        <dbReference type="Proteomes" id="UP000078397"/>
    </source>
</evidence>
<dbReference type="Gene3D" id="1.20.1250.20">
    <property type="entry name" value="MFS general substrate transporter like domains"/>
    <property type="match status" value="1"/>
</dbReference>
<comment type="similarity">
    <text evidence="2">Belongs to the major facilitator superfamily. Monocarboxylate porter (TC 2.A.1.13) family.</text>
</comment>
<dbReference type="Proteomes" id="UP000078397">
    <property type="component" value="Unassembled WGS sequence"/>
</dbReference>
<feature type="transmembrane region" description="Helical" evidence="4">
    <location>
        <begin position="313"/>
        <end position="334"/>
    </location>
</feature>
<protein>
    <submittedName>
        <fullName evidence="6">Monocarboxylate transporter</fullName>
    </submittedName>
</protein>
<comment type="caution">
    <text evidence="6">The sequence shown here is derived from an EMBL/GenBank/DDBJ whole genome shotgun (WGS) entry which is preliminary data.</text>
</comment>
<dbReference type="AlphaFoldDB" id="A0A179G4G1"/>
<feature type="transmembrane region" description="Helical" evidence="4">
    <location>
        <begin position="250"/>
        <end position="270"/>
    </location>
</feature>
<feature type="region of interest" description="Disordered" evidence="3">
    <location>
        <begin position="1"/>
        <end position="26"/>
    </location>
</feature>
<dbReference type="OrthoDB" id="6499973at2759"/>
<feature type="transmembrane region" description="Helical" evidence="4">
    <location>
        <begin position="86"/>
        <end position="103"/>
    </location>
</feature>
<dbReference type="GeneID" id="28844190"/>
<evidence type="ECO:0000256" key="3">
    <source>
        <dbReference type="SAM" id="MobiDB-lite"/>
    </source>
</evidence>
<feature type="transmembrane region" description="Helical" evidence="4">
    <location>
        <begin position="285"/>
        <end position="306"/>
    </location>
</feature>
<evidence type="ECO:0000256" key="1">
    <source>
        <dbReference type="ARBA" id="ARBA00004141"/>
    </source>
</evidence>
<dbReference type="InterPro" id="IPR036259">
    <property type="entry name" value="MFS_trans_sf"/>
</dbReference>
<feature type="transmembrane region" description="Helical" evidence="4">
    <location>
        <begin position="115"/>
        <end position="134"/>
    </location>
</feature>
<evidence type="ECO:0000256" key="4">
    <source>
        <dbReference type="SAM" id="Phobius"/>
    </source>
</evidence>
<feature type="transmembrane region" description="Helical" evidence="4">
    <location>
        <begin position="378"/>
        <end position="398"/>
    </location>
</feature>
<reference evidence="6 7" key="1">
    <citation type="journal article" date="2016" name="PLoS Pathog.">
        <title>Biosynthesis of antibiotic leucinostatins in bio-control fungus Purpureocillium lilacinum and their inhibition on phytophthora revealed by genome mining.</title>
        <authorList>
            <person name="Wang G."/>
            <person name="Liu Z."/>
            <person name="Lin R."/>
            <person name="Li E."/>
            <person name="Mao Z."/>
            <person name="Ling J."/>
            <person name="Yang Y."/>
            <person name="Yin W.B."/>
            <person name="Xie B."/>
        </authorList>
    </citation>
    <scope>NUCLEOTIDE SEQUENCE [LARGE SCALE GENOMIC DNA]</scope>
    <source>
        <strain evidence="6">170</strain>
    </source>
</reference>
<feature type="transmembrane region" description="Helical" evidence="4">
    <location>
        <begin position="173"/>
        <end position="192"/>
    </location>
</feature>
<dbReference type="GO" id="GO:0022857">
    <property type="term" value="F:transmembrane transporter activity"/>
    <property type="evidence" value="ECO:0007669"/>
    <property type="project" value="InterPro"/>
</dbReference>
<dbReference type="InterPro" id="IPR020846">
    <property type="entry name" value="MFS_dom"/>
</dbReference>
<accession>A0A179G4G1</accession>
<evidence type="ECO:0000259" key="5">
    <source>
        <dbReference type="PROSITE" id="PS50850"/>
    </source>
</evidence>
<evidence type="ECO:0000313" key="6">
    <source>
        <dbReference type="EMBL" id="OAQ72039.1"/>
    </source>
</evidence>
<dbReference type="PANTHER" id="PTHR11360:SF177">
    <property type="entry name" value="RIBOFLAVIN TRANSPORTER MCH5"/>
    <property type="match status" value="1"/>
</dbReference>
<dbReference type="GO" id="GO:0016020">
    <property type="term" value="C:membrane"/>
    <property type="evidence" value="ECO:0007669"/>
    <property type="project" value="UniProtKB-SubCell"/>
</dbReference>
<dbReference type="EMBL" id="LSBJ02000001">
    <property type="protein sequence ID" value="OAQ72039.1"/>
    <property type="molecule type" value="Genomic_DNA"/>
</dbReference>
<proteinExistence type="inferred from homology"/>
<dbReference type="SUPFAM" id="SSF103473">
    <property type="entry name" value="MFS general substrate transporter"/>
    <property type="match status" value="1"/>
</dbReference>
<keyword evidence="4" id="KW-0812">Transmembrane</keyword>
<dbReference type="InterPro" id="IPR011701">
    <property type="entry name" value="MFS"/>
</dbReference>
<dbReference type="PANTHER" id="PTHR11360">
    <property type="entry name" value="MONOCARBOXYLATE TRANSPORTER"/>
    <property type="match status" value="1"/>
</dbReference>
<keyword evidence="7" id="KW-1185">Reference proteome</keyword>
<feature type="compositionally biased region" description="Basic and acidic residues" evidence="3">
    <location>
        <begin position="1"/>
        <end position="10"/>
    </location>
</feature>
<feature type="transmembrane region" description="Helical" evidence="4">
    <location>
        <begin position="204"/>
        <end position="226"/>
    </location>
</feature>
<name>A0A179G4G1_METCM</name>
<comment type="subcellular location">
    <subcellularLocation>
        <location evidence="1">Membrane</location>
        <topology evidence="1">Multi-pass membrane protein</topology>
    </subcellularLocation>
</comment>
<dbReference type="Pfam" id="PF07690">
    <property type="entry name" value="MFS_1"/>
    <property type="match status" value="1"/>
</dbReference>
<organism evidence="6 7">
    <name type="scientific">Pochonia chlamydosporia 170</name>
    <dbReference type="NCBI Taxonomy" id="1380566"/>
    <lineage>
        <taxon>Eukaryota</taxon>
        <taxon>Fungi</taxon>
        <taxon>Dikarya</taxon>
        <taxon>Ascomycota</taxon>
        <taxon>Pezizomycotina</taxon>
        <taxon>Sordariomycetes</taxon>
        <taxon>Hypocreomycetidae</taxon>
        <taxon>Hypocreales</taxon>
        <taxon>Clavicipitaceae</taxon>
        <taxon>Pochonia</taxon>
    </lineage>
</organism>
<sequence>MQDLDAKESVPDVSLSECKGKENNLSSPSPILSADHIFPDGGRQAWMTVLGGWLSFIAGIGLLSSFSVFQSYYSLVTLSSYSADDISWISSTQTWGCFFFGIWAGRLSDRYGPSLPLAAGTFFMVFGTMMASVSQKYYQFMLSQGVCTSFGIGLSFTPALAVQSQWFLRKRGFVVGLVMSGQNVGGVIWPVIVNQLINYNGLSLGWTLRIIAFIQLFLMTLATLLIRPRFPRGSTKETIKISVFIKDKRTVLFTIATFIMYLAIYIPYVFITPYGMQWGASATSAFYYASILNAGGFFGCYALGIIADAGWGFFDCLTVTAFASSIVGFAWMAARTPAGIIVWTVVYGVLSGALQAIFSPCISLLAPTPEVIGTWNGLCISAISFAVLGSGPIAGRLLENTGLTDYVPMQAFTGACLMAAASLFLITRIWVSQDFKKRI</sequence>
<dbReference type="KEGG" id="pchm:VFPPC_00103"/>
<feature type="domain" description="Major facilitator superfamily (MFS) profile" evidence="5">
    <location>
        <begin position="47"/>
        <end position="434"/>
    </location>
</feature>
<feature type="transmembrane region" description="Helical" evidence="4">
    <location>
        <begin position="340"/>
        <end position="366"/>
    </location>
</feature>
<feature type="transmembrane region" description="Helical" evidence="4">
    <location>
        <begin position="410"/>
        <end position="431"/>
    </location>
</feature>
<dbReference type="PROSITE" id="PS50850">
    <property type="entry name" value="MFS"/>
    <property type="match status" value="1"/>
</dbReference>
<keyword evidence="4" id="KW-0472">Membrane</keyword>
<feature type="transmembrane region" description="Helical" evidence="4">
    <location>
        <begin position="140"/>
        <end position="161"/>
    </location>
</feature>
<dbReference type="RefSeq" id="XP_018148122.1">
    <property type="nucleotide sequence ID" value="XM_018280196.1"/>
</dbReference>
<evidence type="ECO:0000256" key="2">
    <source>
        <dbReference type="ARBA" id="ARBA00006727"/>
    </source>
</evidence>
<dbReference type="InterPro" id="IPR050327">
    <property type="entry name" value="Proton-linked_MCT"/>
</dbReference>